<evidence type="ECO:0000256" key="3">
    <source>
        <dbReference type="ARBA" id="ARBA00022714"/>
    </source>
</evidence>
<dbReference type="Gene3D" id="2.40.30.10">
    <property type="entry name" value="Translation factors"/>
    <property type="match status" value="1"/>
</dbReference>
<dbReference type="InterPro" id="IPR001041">
    <property type="entry name" value="2Fe-2S_ferredoxin-type"/>
</dbReference>
<dbReference type="EMBL" id="PYFT01000001">
    <property type="protein sequence ID" value="PSR54214.1"/>
    <property type="molecule type" value="Genomic_DNA"/>
</dbReference>
<keyword evidence="7" id="KW-0408">Iron</keyword>
<organism evidence="11 12">
    <name type="scientific">Adhaeribacter arboris</name>
    <dbReference type="NCBI Taxonomy" id="2072846"/>
    <lineage>
        <taxon>Bacteria</taxon>
        <taxon>Pseudomonadati</taxon>
        <taxon>Bacteroidota</taxon>
        <taxon>Cytophagia</taxon>
        <taxon>Cytophagales</taxon>
        <taxon>Hymenobacteraceae</taxon>
        <taxon>Adhaeribacter</taxon>
    </lineage>
</organism>
<dbReference type="PRINTS" id="PR00466">
    <property type="entry name" value="GP91PHOX"/>
</dbReference>
<keyword evidence="2" id="KW-0285">Flavoprotein</keyword>
<sequence>MSQPNLFLKVVAITPETSDAITIHLEHPDKINIPYLAGQFLTLMVPINGKKERRAYSLCSFPGEQPRLSVTVKRVMGGLLSNYLLNQLKVGDTLEVLAPMGNFNFVPDSTSNRTMVLIGAGSGITPLMSIAKSVLQGETASQVMLIYGNRNESSVIFKEQLKVLEQEYPDRFRVTHIYSQPAETPTKSSGSLFSKLFGKSKETTEISPEEILPRYTGRLNRAMLIKILEELQVMYLTNTHYYLCGPDGLMEEAKAALQILHVPASQIFKESFVSTGHNAADAGAGIALEGAESNEIQDQKVTILYEGSEYVLEVPKSETILEAALNQDIDLPFSCQAGLCTACRGKCLSGKVHLDEREGLSDAEMAEGYVLTCVGHPLTNNVVIEIG</sequence>
<dbReference type="InterPro" id="IPR012675">
    <property type="entry name" value="Beta-grasp_dom_sf"/>
</dbReference>
<gene>
    <name evidence="11" type="ORF">AHMF7605_12120</name>
</gene>
<dbReference type="PROSITE" id="PS51384">
    <property type="entry name" value="FAD_FR"/>
    <property type="match status" value="1"/>
</dbReference>
<dbReference type="OrthoDB" id="9789468at2"/>
<reference evidence="11 12" key="1">
    <citation type="submission" date="2018-03" db="EMBL/GenBank/DDBJ databases">
        <title>Adhaeribacter sp. HMF7605 Genome sequencing and assembly.</title>
        <authorList>
            <person name="Kang H."/>
            <person name="Kang J."/>
            <person name="Cha I."/>
            <person name="Kim H."/>
            <person name="Joh K."/>
        </authorList>
    </citation>
    <scope>NUCLEOTIDE SEQUENCE [LARGE SCALE GENOMIC DNA]</scope>
    <source>
        <strain evidence="11 12">HMF7605</strain>
    </source>
</reference>
<keyword evidence="4" id="KW-0479">Metal-binding</keyword>
<accession>A0A2T2YFD7</accession>
<dbReference type="InterPro" id="IPR017927">
    <property type="entry name" value="FAD-bd_FR_type"/>
</dbReference>
<dbReference type="Pfam" id="PF00970">
    <property type="entry name" value="FAD_binding_6"/>
    <property type="match status" value="1"/>
</dbReference>
<proteinExistence type="predicted"/>
<evidence type="ECO:0000256" key="5">
    <source>
        <dbReference type="ARBA" id="ARBA00022827"/>
    </source>
</evidence>
<dbReference type="InterPro" id="IPR017938">
    <property type="entry name" value="Riboflavin_synthase-like_b-brl"/>
</dbReference>
<keyword evidence="8" id="KW-0411">Iron-sulfur</keyword>
<dbReference type="InterPro" id="IPR006058">
    <property type="entry name" value="2Fe2S_fd_BS"/>
</dbReference>
<evidence type="ECO:0000256" key="2">
    <source>
        <dbReference type="ARBA" id="ARBA00022630"/>
    </source>
</evidence>
<dbReference type="Gene3D" id="3.40.50.80">
    <property type="entry name" value="Nucleotide-binding domain of ferredoxin-NADP reductase (FNR) module"/>
    <property type="match status" value="1"/>
</dbReference>
<dbReference type="SUPFAM" id="SSF52343">
    <property type="entry name" value="Ferredoxin reductase-like, C-terminal NADP-linked domain"/>
    <property type="match status" value="1"/>
</dbReference>
<evidence type="ECO:0000256" key="7">
    <source>
        <dbReference type="ARBA" id="ARBA00023004"/>
    </source>
</evidence>
<keyword evidence="6" id="KW-0560">Oxidoreductase</keyword>
<dbReference type="InterPro" id="IPR039261">
    <property type="entry name" value="FNR_nucleotide-bd"/>
</dbReference>
<dbReference type="AlphaFoldDB" id="A0A2T2YFD7"/>
<dbReference type="PANTHER" id="PTHR47354">
    <property type="entry name" value="NADH OXIDOREDUCTASE HCR"/>
    <property type="match status" value="1"/>
</dbReference>
<dbReference type="InterPro" id="IPR008333">
    <property type="entry name" value="Cbr1-like_FAD-bd_dom"/>
</dbReference>
<dbReference type="GO" id="GO:0050660">
    <property type="term" value="F:flavin adenine dinucleotide binding"/>
    <property type="evidence" value="ECO:0007669"/>
    <property type="project" value="TreeGrafter"/>
</dbReference>
<evidence type="ECO:0000256" key="4">
    <source>
        <dbReference type="ARBA" id="ARBA00022723"/>
    </source>
</evidence>
<comment type="cofactor">
    <cofactor evidence="1">
        <name>FAD</name>
        <dbReference type="ChEBI" id="CHEBI:57692"/>
    </cofactor>
</comment>
<keyword evidence="12" id="KW-1185">Reference proteome</keyword>
<dbReference type="CDD" id="cd06214">
    <property type="entry name" value="PA_degradation_oxidoreductase_like"/>
    <property type="match status" value="1"/>
</dbReference>
<dbReference type="GO" id="GO:0051537">
    <property type="term" value="F:2 iron, 2 sulfur cluster binding"/>
    <property type="evidence" value="ECO:0007669"/>
    <property type="project" value="UniProtKB-KW"/>
</dbReference>
<dbReference type="GO" id="GO:0016020">
    <property type="term" value="C:membrane"/>
    <property type="evidence" value="ECO:0007669"/>
    <property type="project" value="InterPro"/>
</dbReference>
<evidence type="ECO:0000256" key="1">
    <source>
        <dbReference type="ARBA" id="ARBA00001974"/>
    </source>
</evidence>
<feature type="domain" description="FAD-binding FR-type" evidence="10">
    <location>
        <begin position="3"/>
        <end position="106"/>
    </location>
</feature>
<dbReference type="InterPro" id="IPR036010">
    <property type="entry name" value="2Fe-2S_ferredoxin-like_sf"/>
</dbReference>
<dbReference type="PROSITE" id="PS00197">
    <property type="entry name" value="2FE2S_FER_1"/>
    <property type="match status" value="1"/>
</dbReference>
<evidence type="ECO:0000259" key="9">
    <source>
        <dbReference type="PROSITE" id="PS51085"/>
    </source>
</evidence>
<comment type="caution">
    <text evidence="11">The sequence shown here is derived from an EMBL/GenBank/DDBJ whole genome shotgun (WGS) entry which is preliminary data.</text>
</comment>
<evidence type="ECO:0000313" key="12">
    <source>
        <dbReference type="Proteomes" id="UP000240357"/>
    </source>
</evidence>
<dbReference type="InterPro" id="IPR000778">
    <property type="entry name" value="Cyt_b245_heavy_chain"/>
</dbReference>
<feature type="domain" description="2Fe-2S ferredoxin-type" evidence="9">
    <location>
        <begin position="299"/>
        <end position="387"/>
    </location>
</feature>
<dbReference type="PANTHER" id="PTHR47354:SF8">
    <property type="entry name" value="1,2-PHENYLACETYL-COA EPOXIDASE, SUBUNIT E"/>
    <property type="match status" value="1"/>
</dbReference>
<dbReference type="GO" id="GO:0046872">
    <property type="term" value="F:metal ion binding"/>
    <property type="evidence" value="ECO:0007669"/>
    <property type="project" value="UniProtKB-KW"/>
</dbReference>
<dbReference type="SUPFAM" id="SSF54292">
    <property type="entry name" value="2Fe-2S ferredoxin-like"/>
    <property type="match status" value="1"/>
</dbReference>
<keyword evidence="3" id="KW-0001">2Fe-2S</keyword>
<dbReference type="Proteomes" id="UP000240357">
    <property type="component" value="Unassembled WGS sequence"/>
</dbReference>
<dbReference type="Pfam" id="PF00111">
    <property type="entry name" value="Fer2"/>
    <property type="match status" value="1"/>
</dbReference>
<dbReference type="Pfam" id="PF00175">
    <property type="entry name" value="NAD_binding_1"/>
    <property type="match status" value="1"/>
</dbReference>
<protein>
    <submittedName>
        <fullName evidence="11">Ferredoxin</fullName>
    </submittedName>
</protein>
<keyword evidence="5" id="KW-0274">FAD</keyword>
<dbReference type="Gene3D" id="3.10.20.30">
    <property type="match status" value="1"/>
</dbReference>
<dbReference type="InterPro" id="IPR001433">
    <property type="entry name" value="OxRdtase_FAD/NAD-bd"/>
</dbReference>
<name>A0A2T2YFD7_9BACT</name>
<dbReference type="GO" id="GO:0016491">
    <property type="term" value="F:oxidoreductase activity"/>
    <property type="evidence" value="ECO:0007669"/>
    <property type="project" value="UniProtKB-KW"/>
</dbReference>
<dbReference type="SUPFAM" id="SSF63380">
    <property type="entry name" value="Riboflavin synthase domain-like"/>
    <property type="match status" value="1"/>
</dbReference>
<evidence type="ECO:0000256" key="8">
    <source>
        <dbReference type="ARBA" id="ARBA00023014"/>
    </source>
</evidence>
<dbReference type="InterPro" id="IPR050415">
    <property type="entry name" value="MRET"/>
</dbReference>
<dbReference type="RefSeq" id="WP_106929678.1">
    <property type="nucleotide sequence ID" value="NZ_PYFT01000001.1"/>
</dbReference>
<dbReference type="CDD" id="cd00207">
    <property type="entry name" value="fer2"/>
    <property type="match status" value="1"/>
</dbReference>
<evidence type="ECO:0000259" key="10">
    <source>
        <dbReference type="PROSITE" id="PS51384"/>
    </source>
</evidence>
<evidence type="ECO:0000256" key="6">
    <source>
        <dbReference type="ARBA" id="ARBA00023002"/>
    </source>
</evidence>
<dbReference type="PROSITE" id="PS51085">
    <property type="entry name" value="2FE2S_FER_2"/>
    <property type="match status" value="1"/>
</dbReference>
<evidence type="ECO:0000313" key="11">
    <source>
        <dbReference type="EMBL" id="PSR54214.1"/>
    </source>
</evidence>